<keyword evidence="2" id="KW-1133">Transmembrane helix</keyword>
<evidence type="ECO:0000256" key="1">
    <source>
        <dbReference type="SAM" id="MobiDB-lite"/>
    </source>
</evidence>
<dbReference type="Proteomes" id="UP001345013">
    <property type="component" value="Unassembled WGS sequence"/>
</dbReference>
<keyword evidence="2" id="KW-0472">Membrane</keyword>
<reference evidence="3 4" key="1">
    <citation type="submission" date="2023-08" db="EMBL/GenBank/DDBJ databases">
        <title>Black Yeasts Isolated from many extreme environments.</title>
        <authorList>
            <person name="Coleine C."/>
            <person name="Stajich J.E."/>
            <person name="Selbmann L."/>
        </authorList>
    </citation>
    <scope>NUCLEOTIDE SEQUENCE [LARGE SCALE GENOMIC DNA]</scope>
    <source>
        <strain evidence="3 4">CCFEE 5885</strain>
    </source>
</reference>
<accession>A0ABR0KBC4</accession>
<feature type="transmembrane region" description="Helical" evidence="2">
    <location>
        <begin position="63"/>
        <end position="84"/>
    </location>
</feature>
<evidence type="ECO:0000313" key="4">
    <source>
        <dbReference type="Proteomes" id="UP001345013"/>
    </source>
</evidence>
<comment type="caution">
    <text evidence="3">The sequence shown here is derived from an EMBL/GenBank/DDBJ whole genome shotgun (WGS) entry which is preliminary data.</text>
</comment>
<feature type="region of interest" description="Disordered" evidence="1">
    <location>
        <begin position="1"/>
        <end position="34"/>
    </location>
</feature>
<feature type="compositionally biased region" description="Basic and acidic residues" evidence="1">
    <location>
        <begin position="1"/>
        <end position="28"/>
    </location>
</feature>
<sequence>MASVVHEDTTTRREYEQQAAVDTEKEKSSGAQINVQEHVQEDDEILFDRQGHWRPGVQERFPWLGFAALLTVLLCIGFTAIILVTSNGKAKEEWPAYQQWQWINDTWKGRTQLTPSTALAIVNTVSNLALAIAIGNGITIAWWRKALQGATVTELHKSWAFSTSALDLLTAGKSFNLIALAAVTAKLALVDNVLLQRAAGSEPGTFSQNITNLTMPILSTLPDAYTGAYNTDGSTGFISDDFANDIYRYSTSNNLVDFDDTLPGYHTGCEGVCITTVQGFGFNISCEPENVGSSFDVNKTAAADATFDSISSTGGNLNMDYASIFDTSCYSLPANTELQNNDTTYSFPYDTISLASSYSNIYGNNVAMGDPADTCTAQVMNRNCFLRPAIINYPIQITNVSTNSHAANGIKLVMRSNYSFATANLAGSNGEIENGQIWGIEVGQPVDDTTNLASISAVIDKLFAGSASLEYTESTGYVPNPGQGPLSAWWVGWYNTGRPSSSCVMDIPDPTTWIVQQLNSLMLRTSISAAVSSNAPVTANLAGTLSVDTLVYKSHWAFMAAAQTVMFLCVVCVLPTYYGFWELGRKVTLGPVEIASAFQAPALQHPAVAGGGEVDMLLKEMGQRKVRYGEVEGSGKLGVDTQDAVKRIDAGTGPVVFRLGNLRPRAEAA</sequence>
<name>A0ABR0KBC4_9EURO</name>
<protein>
    <submittedName>
        <fullName evidence="3">Uncharacterized protein</fullName>
    </submittedName>
</protein>
<evidence type="ECO:0000256" key="2">
    <source>
        <dbReference type="SAM" id="Phobius"/>
    </source>
</evidence>
<keyword evidence="2" id="KW-0812">Transmembrane</keyword>
<dbReference type="Pfam" id="PF11374">
    <property type="entry name" value="DUF3176"/>
    <property type="match status" value="1"/>
</dbReference>
<evidence type="ECO:0000313" key="3">
    <source>
        <dbReference type="EMBL" id="KAK5093053.1"/>
    </source>
</evidence>
<gene>
    <name evidence="3" type="ORF">LTR24_004582</name>
</gene>
<feature type="transmembrane region" description="Helical" evidence="2">
    <location>
        <begin position="118"/>
        <end position="143"/>
    </location>
</feature>
<feature type="transmembrane region" description="Helical" evidence="2">
    <location>
        <begin position="556"/>
        <end position="580"/>
    </location>
</feature>
<proteinExistence type="predicted"/>
<dbReference type="PANTHER" id="PTHR37576:SF2">
    <property type="entry name" value="DEFECT AT LOW TEMPERATURE PROTEIN 1"/>
    <property type="match status" value="1"/>
</dbReference>
<dbReference type="InterPro" id="IPR021514">
    <property type="entry name" value="DUF3176"/>
</dbReference>
<dbReference type="PANTHER" id="PTHR37576">
    <property type="entry name" value="DEFECT AT LOW TEMPERATURE PROTEIN 1"/>
    <property type="match status" value="1"/>
</dbReference>
<organism evidence="3 4">
    <name type="scientific">Lithohypha guttulata</name>
    <dbReference type="NCBI Taxonomy" id="1690604"/>
    <lineage>
        <taxon>Eukaryota</taxon>
        <taxon>Fungi</taxon>
        <taxon>Dikarya</taxon>
        <taxon>Ascomycota</taxon>
        <taxon>Pezizomycotina</taxon>
        <taxon>Eurotiomycetes</taxon>
        <taxon>Chaetothyriomycetidae</taxon>
        <taxon>Chaetothyriales</taxon>
        <taxon>Trichomeriaceae</taxon>
        <taxon>Lithohypha</taxon>
    </lineage>
</organism>
<dbReference type="EMBL" id="JAVRRG010000048">
    <property type="protein sequence ID" value="KAK5093053.1"/>
    <property type="molecule type" value="Genomic_DNA"/>
</dbReference>
<keyword evidence="4" id="KW-1185">Reference proteome</keyword>